<comment type="caution">
    <text evidence="2">The sequence shown here is derived from an EMBL/GenBank/DDBJ whole genome shotgun (WGS) entry which is preliminary data.</text>
</comment>
<dbReference type="InterPro" id="IPR053225">
    <property type="entry name" value="Acyl-CoA_N-acyltransferase"/>
</dbReference>
<dbReference type="AlphaFoldDB" id="A0A8S1D683"/>
<keyword evidence="3" id="KW-1185">Reference proteome</keyword>
<dbReference type="PANTHER" id="PTHR20958:SF6">
    <property type="entry name" value="GLYCINE N-ACYLTRANSFERASE-LIKE PROTEIN"/>
    <property type="match status" value="1"/>
</dbReference>
<accession>A0A8S1D683</accession>
<feature type="domain" description="GCN5-related N-acetyltransferase Rv2170-like" evidence="1">
    <location>
        <begin position="133"/>
        <end position="208"/>
    </location>
</feature>
<dbReference type="OrthoDB" id="61870at2759"/>
<dbReference type="PANTHER" id="PTHR20958">
    <property type="entry name" value="GLYCINE N-ACYLTRANSFERASE-LIKE PROTEIN"/>
    <property type="match status" value="1"/>
</dbReference>
<proteinExistence type="predicted"/>
<name>A0A8S1D683_9INSE</name>
<evidence type="ECO:0000313" key="2">
    <source>
        <dbReference type="EMBL" id="CAB3379242.1"/>
    </source>
</evidence>
<organism evidence="2 3">
    <name type="scientific">Cloeon dipterum</name>
    <dbReference type="NCBI Taxonomy" id="197152"/>
    <lineage>
        <taxon>Eukaryota</taxon>
        <taxon>Metazoa</taxon>
        <taxon>Ecdysozoa</taxon>
        <taxon>Arthropoda</taxon>
        <taxon>Hexapoda</taxon>
        <taxon>Insecta</taxon>
        <taxon>Pterygota</taxon>
        <taxon>Palaeoptera</taxon>
        <taxon>Ephemeroptera</taxon>
        <taxon>Pisciforma</taxon>
        <taxon>Baetidae</taxon>
        <taxon>Cloeon</taxon>
    </lineage>
</organism>
<dbReference type="InterPro" id="IPR016181">
    <property type="entry name" value="Acyl_CoA_acyltransferase"/>
</dbReference>
<dbReference type="EMBL" id="CADEPI010000182">
    <property type="protein sequence ID" value="CAB3379242.1"/>
    <property type="molecule type" value="Genomic_DNA"/>
</dbReference>
<dbReference type="InterPro" id="IPR013653">
    <property type="entry name" value="GCN5-like_dom"/>
</dbReference>
<sequence>MYGVIYATAEKEESFKEAVKSSDSIEWKRIKRFLAVLERNIPMLEQILEHKGCKILADLHECYLHYMSVEKGAEFTLPDLPKNVRVGPLDERHLQTVCDNWSHYDLEYRPVVANDIKFGPAVGVFVKNDIATGGEEELASMVMRTEYGGIGVLQTVPAHRMKGYAKIAFAHIIKQLGQKGFMPFGTALTWNESSLRLFDKFGFDKLVVTVSFILIAVKD</sequence>
<evidence type="ECO:0000313" key="3">
    <source>
        <dbReference type="Proteomes" id="UP000494165"/>
    </source>
</evidence>
<dbReference type="Proteomes" id="UP000494165">
    <property type="component" value="Unassembled WGS sequence"/>
</dbReference>
<dbReference type="Gene3D" id="3.40.630.30">
    <property type="match status" value="1"/>
</dbReference>
<dbReference type="SUPFAM" id="SSF55729">
    <property type="entry name" value="Acyl-CoA N-acyltransferases (Nat)"/>
    <property type="match status" value="1"/>
</dbReference>
<dbReference type="Pfam" id="PF08445">
    <property type="entry name" value="FR47"/>
    <property type="match status" value="1"/>
</dbReference>
<dbReference type="GO" id="GO:0016747">
    <property type="term" value="F:acyltransferase activity, transferring groups other than amino-acyl groups"/>
    <property type="evidence" value="ECO:0007669"/>
    <property type="project" value="InterPro"/>
</dbReference>
<gene>
    <name evidence="2" type="ORF">CLODIP_2_CD12057</name>
</gene>
<evidence type="ECO:0000259" key="1">
    <source>
        <dbReference type="Pfam" id="PF08445"/>
    </source>
</evidence>
<protein>
    <recommendedName>
        <fullName evidence="1">GCN5-related N-acetyltransferase Rv2170-like domain-containing protein</fullName>
    </recommendedName>
</protein>
<reference evidence="2 3" key="1">
    <citation type="submission" date="2020-04" db="EMBL/GenBank/DDBJ databases">
        <authorList>
            <person name="Alioto T."/>
            <person name="Alioto T."/>
            <person name="Gomez Garrido J."/>
        </authorList>
    </citation>
    <scope>NUCLEOTIDE SEQUENCE [LARGE SCALE GENOMIC DNA]</scope>
</reference>